<accession>K0SN97</accession>
<protein>
    <submittedName>
        <fullName evidence="2">Uncharacterized protein</fullName>
    </submittedName>
</protein>
<evidence type="ECO:0000313" key="3">
    <source>
        <dbReference type="Proteomes" id="UP000266841"/>
    </source>
</evidence>
<evidence type="ECO:0000256" key="1">
    <source>
        <dbReference type="SAM" id="MobiDB-lite"/>
    </source>
</evidence>
<feature type="region of interest" description="Disordered" evidence="1">
    <location>
        <begin position="1"/>
        <end position="23"/>
    </location>
</feature>
<reference evidence="2 3" key="1">
    <citation type="journal article" date="2012" name="Genome Biol.">
        <title>Genome and low-iron response of an oceanic diatom adapted to chronic iron limitation.</title>
        <authorList>
            <person name="Lommer M."/>
            <person name="Specht M."/>
            <person name="Roy A.S."/>
            <person name="Kraemer L."/>
            <person name="Andreson R."/>
            <person name="Gutowska M.A."/>
            <person name="Wolf J."/>
            <person name="Bergner S.V."/>
            <person name="Schilhabel M.B."/>
            <person name="Klostermeier U.C."/>
            <person name="Beiko R.G."/>
            <person name="Rosenstiel P."/>
            <person name="Hippler M."/>
            <person name="Laroche J."/>
        </authorList>
    </citation>
    <scope>NUCLEOTIDE SEQUENCE [LARGE SCALE GENOMIC DNA]</scope>
    <source>
        <strain evidence="2 3">CCMP1005</strain>
    </source>
</reference>
<comment type="caution">
    <text evidence="2">The sequence shown here is derived from an EMBL/GenBank/DDBJ whole genome shotgun (WGS) entry which is preliminary data.</text>
</comment>
<dbReference type="Proteomes" id="UP000266841">
    <property type="component" value="Unassembled WGS sequence"/>
</dbReference>
<gene>
    <name evidence="2" type="ORF">THAOC_12189</name>
</gene>
<keyword evidence="3" id="KW-1185">Reference proteome</keyword>
<feature type="non-terminal residue" evidence="2">
    <location>
        <position position="107"/>
    </location>
</feature>
<name>K0SN97_THAOC</name>
<proteinExistence type="predicted"/>
<evidence type="ECO:0000313" key="2">
    <source>
        <dbReference type="EMBL" id="EJK66845.1"/>
    </source>
</evidence>
<sequence>MQQCNAQVHANGDGTPIAGRARPTLRGAGINLATDRGEAHKEISPAAANHDVFEPALHLDEWKAVDSEQFEWVNVAEVSPGETTCGFLKSPLGWEADANVIFPAVNV</sequence>
<dbReference type="AlphaFoldDB" id="K0SN97"/>
<dbReference type="EMBL" id="AGNL01014156">
    <property type="protein sequence ID" value="EJK66845.1"/>
    <property type="molecule type" value="Genomic_DNA"/>
</dbReference>
<organism evidence="2 3">
    <name type="scientific">Thalassiosira oceanica</name>
    <name type="common">Marine diatom</name>
    <dbReference type="NCBI Taxonomy" id="159749"/>
    <lineage>
        <taxon>Eukaryota</taxon>
        <taxon>Sar</taxon>
        <taxon>Stramenopiles</taxon>
        <taxon>Ochrophyta</taxon>
        <taxon>Bacillariophyta</taxon>
        <taxon>Coscinodiscophyceae</taxon>
        <taxon>Thalassiosirophycidae</taxon>
        <taxon>Thalassiosirales</taxon>
        <taxon>Thalassiosiraceae</taxon>
        <taxon>Thalassiosira</taxon>
    </lineage>
</organism>